<dbReference type="RefSeq" id="WP_138459192.1">
    <property type="nucleotide sequence ID" value="NZ_JADLSC010000004.1"/>
</dbReference>
<dbReference type="SUPFAM" id="SSF48452">
    <property type="entry name" value="TPR-like"/>
    <property type="match status" value="1"/>
</dbReference>
<dbReference type="OrthoDB" id="3213425at2"/>
<feature type="domain" description="HTH cro/C1-type" evidence="1">
    <location>
        <begin position="61"/>
        <end position="118"/>
    </location>
</feature>
<evidence type="ECO:0000313" key="2">
    <source>
        <dbReference type="EMBL" id="TLF92305.1"/>
    </source>
</evidence>
<protein>
    <submittedName>
        <fullName evidence="2">Helix-turn-helix domain-containing protein</fullName>
    </submittedName>
</protein>
<dbReference type="PROSITE" id="PS50943">
    <property type="entry name" value="HTH_CROC1"/>
    <property type="match status" value="1"/>
</dbReference>
<dbReference type="AlphaFoldDB" id="A0A5R8P4B7"/>
<dbReference type="SUPFAM" id="SSF47413">
    <property type="entry name" value="lambda repressor-like DNA-binding domains"/>
    <property type="match status" value="1"/>
</dbReference>
<dbReference type="GO" id="GO:0003677">
    <property type="term" value="F:DNA binding"/>
    <property type="evidence" value="ECO:0007669"/>
    <property type="project" value="InterPro"/>
</dbReference>
<dbReference type="Pfam" id="PF13560">
    <property type="entry name" value="HTH_31"/>
    <property type="match status" value="1"/>
</dbReference>
<dbReference type="InterPro" id="IPR010982">
    <property type="entry name" value="Lambda_DNA-bd_dom_sf"/>
</dbReference>
<dbReference type="InterPro" id="IPR011990">
    <property type="entry name" value="TPR-like_helical_dom_sf"/>
</dbReference>
<dbReference type="Proteomes" id="UP000308349">
    <property type="component" value="Unassembled WGS sequence"/>
</dbReference>
<dbReference type="EMBL" id="VBUU01000061">
    <property type="protein sequence ID" value="TLF92305.1"/>
    <property type="molecule type" value="Genomic_DNA"/>
</dbReference>
<evidence type="ECO:0000259" key="1">
    <source>
        <dbReference type="PROSITE" id="PS50943"/>
    </source>
</evidence>
<dbReference type="SMART" id="SM00530">
    <property type="entry name" value="HTH_XRE"/>
    <property type="match status" value="1"/>
</dbReference>
<organism evidence="2 3">
    <name type="scientific">Nocardia cyriacigeorgica</name>
    <dbReference type="NCBI Taxonomy" id="135487"/>
    <lineage>
        <taxon>Bacteria</taxon>
        <taxon>Bacillati</taxon>
        <taxon>Actinomycetota</taxon>
        <taxon>Actinomycetes</taxon>
        <taxon>Mycobacteriales</taxon>
        <taxon>Nocardiaceae</taxon>
        <taxon>Nocardia</taxon>
    </lineage>
</organism>
<accession>A0A5R8P4B7</accession>
<sequence length="471" mass="50310">MRRACDSSYAISISLVSAHTVANQTTSCDPDDLCIRRPQPVHNVARFNGMDRHATLVGAQLRAAREAAGVSLAAVAREIHYSKSALSYFETGERTPPPDAIAWYEKRFGGLKDPVAALADLGKADVERRTFLRAGYSTALSASVLLPGWIDPSPRTAGGAVRSIGRADVSAVREVMSLFSRMDQRMGGGHGRTAVVQYLTTEVVGYLNGTYTDNTVRNDMFSAAAELAYLVGWMAFDNNEHHVAQRYFSTATKLAAEADDAPLTGHVLRAMAHQAIDLGYPEEGLRLAEASVTGTRYRTASPRERALLKVVHAKALSAAHRPADAARALLTAEQDLAAASAQIPEPARVFFFSEASLAHETACALRDAGDLSGAAAQFELSVRKREATAFTRTHAVTLGYLGAVQADQGDLELACATWSSALTAMQGVQSGRTRNVARDIRNATAPHSNSTTAAINQIGDQAAQYLAAHAT</sequence>
<dbReference type="Gene3D" id="1.25.40.10">
    <property type="entry name" value="Tetratricopeptide repeat domain"/>
    <property type="match status" value="1"/>
</dbReference>
<name>A0A5R8P4B7_9NOCA</name>
<comment type="caution">
    <text evidence="2">The sequence shown here is derived from an EMBL/GenBank/DDBJ whole genome shotgun (WGS) entry which is preliminary data.</text>
</comment>
<dbReference type="CDD" id="cd00093">
    <property type="entry name" value="HTH_XRE"/>
    <property type="match status" value="1"/>
</dbReference>
<evidence type="ECO:0000313" key="3">
    <source>
        <dbReference type="Proteomes" id="UP000308349"/>
    </source>
</evidence>
<dbReference type="Gene3D" id="1.10.260.40">
    <property type="entry name" value="lambda repressor-like DNA-binding domains"/>
    <property type="match status" value="1"/>
</dbReference>
<reference evidence="2 3" key="1">
    <citation type="submission" date="2019-05" db="EMBL/GenBank/DDBJ databases">
        <title>Genomes sequences of two Nocardia cyriacigeorgica environmental isolates, type strains Nocardia asteroides ATCC 19247 and Nocardia cyriacigeorgica DSM 44484.</title>
        <authorList>
            <person name="Vautrin F."/>
            <person name="Bergeron E."/>
            <person name="Dubost A."/>
            <person name="Abrouk D."/>
            <person name="Rodriguez Nava V."/>
            <person name="Pujic P."/>
        </authorList>
    </citation>
    <scope>NUCLEOTIDE SEQUENCE [LARGE SCALE GENOMIC DNA]</scope>
    <source>
        <strain evidence="2 3">EML 1456</strain>
    </source>
</reference>
<dbReference type="InterPro" id="IPR001387">
    <property type="entry name" value="Cro/C1-type_HTH"/>
</dbReference>
<proteinExistence type="predicted"/>
<gene>
    <name evidence="2" type="ORF">FEK35_30675</name>
</gene>